<accession>A0A0H2REG5</accession>
<dbReference type="EMBL" id="KQ086033">
    <property type="protein sequence ID" value="KLO10214.1"/>
    <property type="molecule type" value="Genomic_DNA"/>
</dbReference>
<dbReference type="InParanoid" id="A0A0H2REG5"/>
<gene>
    <name evidence="1" type="ORF">SCHPADRAFT_530280</name>
</gene>
<keyword evidence="2" id="KW-1185">Reference proteome</keyword>
<proteinExistence type="predicted"/>
<name>A0A0H2REG5_9AGAM</name>
<dbReference type="Proteomes" id="UP000053477">
    <property type="component" value="Unassembled WGS sequence"/>
</dbReference>
<evidence type="ECO:0000313" key="1">
    <source>
        <dbReference type="EMBL" id="KLO10214.1"/>
    </source>
</evidence>
<sequence length="188" mass="21521">MENKPITLLRLARLYDAQQRTHPLALIPISLEINFDPACNSPEVLGNVVPHKSHRVRRNRHRKPRSIPPSAIHQFPRFNFRNTVTTCFLGQVDTRGLDCRYDALKIFHGVKDFPDRLDGRYRHSDLASGLFIVTKTSTAGREPRLVATRRRLKKIPDELAILRKDTLQTDVRLSSNGQVLRLLSSSKP</sequence>
<dbReference type="AlphaFoldDB" id="A0A0H2REG5"/>
<protein>
    <submittedName>
        <fullName evidence="1">Uncharacterized protein</fullName>
    </submittedName>
</protein>
<evidence type="ECO:0000313" key="2">
    <source>
        <dbReference type="Proteomes" id="UP000053477"/>
    </source>
</evidence>
<organism evidence="1 2">
    <name type="scientific">Schizopora paradoxa</name>
    <dbReference type="NCBI Taxonomy" id="27342"/>
    <lineage>
        <taxon>Eukaryota</taxon>
        <taxon>Fungi</taxon>
        <taxon>Dikarya</taxon>
        <taxon>Basidiomycota</taxon>
        <taxon>Agaricomycotina</taxon>
        <taxon>Agaricomycetes</taxon>
        <taxon>Hymenochaetales</taxon>
        <taxon>Schizoporaceae</taxon>
        <taxon>Schizopora</taxon>
    </lineage>
</organism>
<reference evidence="1 2" key="1">
    <citation type="submission" date="2015-04" db="EMBL/GenBank/DDBJ databases">
        <title>Complete genome sequence of Schizopora paradoxa KUC8140, a cosmopolitan wood degrader in East Asia.</title>
        <authorList>
            <consortium name="DOE Joint Genome Institute"/>
            <person name="Min B."/>
            <person name="Park H."/>
            <person name="Jang Y."/>
            <person name="Kim J.-J."/>
            <person name="Kim K.H."/>
            <person name="Pangilinan J."/>
            <person name="Lipzen A."/>
            <person name="Riley R."/>
            <person name="Grigoriev I.V."/>
            <person name="Spatafora J.W."/>
            <person name="Choi I.-G."/>
        </authorList>
    </citation>
    <scope>NUCLEOTIDE SEQUENCE [LARGE SCALE GENOMIC DNA]</scope>
    <source>
        <strain evidence="1 2">KUC8140</strain>
    </source>
</reference>